<dbReference type="SUPFAM" id="SSF52096">
    <property type="entry name" value="ClpP/crotonase"/>
    <property type="match status" value="1"/>
</dbReference>
<dbReference type="PANTHER" id="PTHR11941">
    <property type="entry name" value="ENOYL-COA HYDRATASE-RELATED"/>
    <property type="match status" value="1"/>
</dbReference>
<protein>
    <submittedName>
        <fullName evidence="3">Enoyl-CoA hydratase</fullName>
    </submittedName>
</protein>
<evidence type="ECO:0000313" key="4">
    <source>
        <dbReference type="Proteomes" id="UP000214603"/>
    </source>
</evidence>
<evidence type="ECO:0000313" key="3">
    <source>
        <dbReference type="EMBL" id="OWT56841.1"/>
    </source>
</evidence>
<dbReference type="InterPro" id="IPR001753">
    <property type="entry name" value="Enoyl-CoA_hydra/iso"/>
</dbReference>
<dbReference type="Proteomes" id="UP000214603">
    <property type="component" value="Unassembled WGS sequence"/>
</dbReference>
<dbReference type="EMBL" id="NJIH01000010">
    <property type="protein sequence ID" value="OWT56841.1"/>
    <property type="molecule type" value="Genomic_DNA"/>
</dbReference>
<dbReference type="InterPro" id="IPR029045">
    <property type="entry name" value="ClpP/crotonase-like_dom_sf"/>
</dbReference>
<evidence type="ECO:0000256" key="1">
    <source>
        <dbReference type="ARBA" id="ARBA00023098"/>
    </source>
</evidence>
<proteinExistence type="predicted"/>
<dbReference type="GO" id="GO:0016829">
    <property type="term" value="F:lyase activity"/>
    <property type="evidence" value="ECO:0007669"/>
    <property type="project" value="UniProtKB-KW"/>
</dbReference>
<name>A0A225MB65_9BURK</name>
<dbReference type="GO" id="GO:0006635">
    <property type="term" value="P:fatty acid beta-oxidation"/>
    <property type="evidence" value="ECO:0007669"/>
    <property type="project" value="TreeGrafter"/>
</dbReference>
<accession>A0A225MB65</accession>
<reference evidence="4" key="1">
    <citation type="submission" date="2017-06" db="EMBL/GenBank/DDBJ databases">
        <title>Herbaspirillum phytohormonus sp. nov., isolated from the root nodule of Robinia pseudoacacia in lead-zinc mine.</title>
        <authorList>
            <person name="Fan M."/>
            <person name="Lin Y."/>
        </authorList>
    </citation>
    <scope>NUCLEOTIDE SEQUENCE [LARGE SCALE GENOMIC DNA]</scope>
    <source>
        <strain evidence="4">SC-089</strain>
    </source>
</reference>
<keyword evidence="1" id="KW-0443">Lipid metabolism</keyword>
<dbReference type="RefSeq" id="WP_088604848.1">
    <property type="nucleotide sequence ID" value="NZ_NJIH01000010.1"/>
</dbReference>
<organism evidence="3 4">
    <name type="scientific">Candidimonas nitroreducens</name>
    <dbReference type="NCBI Taxonomy" id="683354"/>
    <lineage>
        <taxon>Bacteria</taxon>
        <taxon>Pseudomonadati</taxon>
        <taxon>Pseudomonadota</taxon>
        <taxon>Betaproteobacteria</taxon>
        <taxon>Burkholderiales</taxon>
        <taxon>Alcaligenaceae</taxon>
        <taxon>Candidimonas</taxon>
    </lineage>
</organism>
<keyword evidence="2" id="KW-0456">Lyase</keyword>
<dbReference type="OrthoDB" id="8640486at2"/>
<comment type="caution">
    <text evidence="3">The sequence shown here is derived from an EMBL/GenBank/DDBJ whole genome shotgun (WGS) entry which is preliminary data.</text>
</comment>
<evidence type="ECO:0000256" key="2">
    <source>
        <dbReference type="ARBA" id="ARBA00023239"/>
    </source>
</evidence>
<sequence>MSQELEVQSQEGVWTFTLNRPAKLNALNASLVDALLQAVGEAHEHGAKLLVFRGEGKSFSAGFDLSELGAQSEGDLVLRFTRIEMLLQAVADSPAQTLALAHGKVFGAGVDLFASCRHRVATGDAVFRMPGLKFGLVLGTRRFGNIVGAAGAREILERTSSFGTQQALNMQFITDIVPVEQWGEIVSTLSASAQALDNITRAALYRVLGQSDGDRDLAALVRSAARPGLKERLRRYLDNQRSAS</sequence>
<dbReference type="Gene3D" id="3.90.226.10">
    <property type="entry name" value="2-enoyl-CoA Hydratase, Chain A, domain 1"/>
    <property type="match status" value="1"/>
</dbReference>
<dbReference type="Pfam" id="PF00378">
    <property type="entry name" value="ECH_1"/>
    <property type="match status" value="1"/>
</dbReference>
<dbReference type="PANTHER" id="PTHR11941:SF169">
    <property type="entry name" value="(7AS)-7A-METHYL-1,5-DIOXO-2,3,5,6,7,7A-HEXAHYDRO-1H-INDENE-CARBOXYL-COA HYDROLASE"/>
    <property type="match status" value="1"/>
</dbReference>
<keyword evidence="4" id="KW-1185">Reference proteome</keyword>
<gene>
    <name evidence="3" type="ORF">CEY11_18350</name>
</gene>
<dbReference type="CDD" id="cd06558">
    <property type="entry name" value="crotonase-like"/>
    <property type="match status" value="1"/>
</dbReference>
<dbReference type="AlphaFoldDB" id="A0A225MB65"/>